<reference evidence="5" key="1">
    <citation type="submission" date="2022-06" db="EMBL/GenBank/DDBJ databases">
        <title>Complete genome sequences of two strains of the flax pathogen Septoria linicola.</title>
        <authorList>
            <person name="Lapalu N."/>
            <person name="Simon A."/>
            <person name="Demenou B."/>
            <person name="Paumier D."/>
            <person name="Guillot M.-P."/>
            <person name="Gout L."/>
            <person name="Valade R."/>
        </authorList>
    </citation>
    <scope>NUCLEOTIDE SEQUENCE</scope>
    <source>
        <strain evidence="5">SE15195</strain>
    </source>
</reference>
<dbReference type="InterPro" id="IPR013149">
    <property type="entry name" value="ADH-like_C"/>
</dbReference>
<comment type="subunit">
    <text evidence="2">Monomer.</text>
</comment>
<evidence type="ECO:0000256" key="2">
    <source>
        <dbReference type="ARBA" id="ARBA00011245"/>
    </source>
</evidence>
<evidence type="ECO:0000256" key="3">
    <source>
        <dbReference type="ARBA" id="ARBA00023002"/>
    </source>
</evidence>
<dbReference type="PANTHER" id="PTHR45348:SF2">
    <property type="entry name" value="ZINC-TYPE ALCOHOL DEHYDROGENASE-LIKE PROTEIN C2E1P3.01"/>
    <property type="match status" value="1"/>
</dbReference>
<evidence type="ECO:0000256" key="1">
    <source>
        <dbReference type="ARBA" id="ARBA00008072"/>
    </source>
</evidence>
<keyword evidence="3" id="KW-0560">Oxidoreductase</keyword>
<dbReference type="InterPro" id="IPR047122">
    <property type="entry name" value="Trans-enoyl_RdTase-like"/>
</dbReference>
<dbReference type="EMBL" id="CP099428">
    <property type="protein sequence ID" value="USW58370.1"/>
    <property type="molecule type" value="Genomic_DNA"/>
</dbReference>
<evidence type="ECO:0000313" key="5">
    <source>
        <dbReference type="EMBL" id="USW58370.1"/>
    </source>
</evidence>
<dbReference type="InterPro" id="IPR036291">
    <property type="entry name" value="NAD(P)-bd_dom_sf"/>
</dbReference>
<gene>
    <name evidence="5" type="ORF">Slin15195_G116890</name>
</gene>
<dbReference type="AlphaFoldDB" id="A0A9Q9B0C9"/>
<dbReference type="SUPFAM" id="SSF50129">
    <property type="entry name" value="GroES-like"/>
    <property type="match status" value="1"/>
</dbReference>
<dbReference type="SUPFAM" id="SSF51735">
    <property type="entry name" value="NAD(P)-binding Rossmann-fold domains"/>
    <property type="match status" value="1"/>
</dbReference>
<evidence type="ECO:0000259" key="4">
    <source>
        <dbReference type="SMART" id="SM00829"/>
    </source>
</evidence>
<dbReference type="InterPro" id="IPR020843">
    <property type="entry name" value="ER"/>
</dbReference>
<dbReference type="Gene3D" id="3.40.50.720">
    <property type="entry name" value="NAD(P)-binding Rossmann-like Domain"/>
    <property type="match status" value="1"/>
</dbReference>
<name>A0A9Q9B0C9_9PEZI</name>
<accession>A0A9Q9B0C9</accession>
<dbReference type="CDD" id="cd08249">
    <property type="entry name" value="enoyl_reductase_like"/>
    <property type="match status" value="1"/>
</dbReference>
<proteinExistence type="inferred from homology"/>
<organism evidence="5 6">
    <name type="scientific">Septoria linicola</name>
    <dbReference type="NCBI Taxonomy" id="215465"/>
    <lineage>
        <taxon>Eukaryota</taxon>
        <taxon>Fungi</taxon>
        <taxon>Dikarya</taxon>
        <taxon>Ascomycota</taxon>
        <taxon>Pezizomycotina</taxon>
        <taxon>Dothideomycetes</taxon>
        <taxon>Dothideomycetidae</taxon>
        <taxon>Mycosphaerellales</taxon>
        <taxon>Mycosphaerellaceae</taxon>
        <taxon>Septoria</taxon>
    </lineage>
</organism>
<dbReference type="Pfam" id="PF08240">
    <property type="entry name" value="ADH_N"/>
    <property type="match status" value="1"/>
</dbReference>
<protein>
    <submittedName>
        <fullName evidence="5">GroES-like superfamily, alcohol dehydrogenase-like, NAD(P)-binding domain superfamily</fullName>
    </submittedName>
</protein>
<dbReference type="GO" id="GO:0016651">
    <property type="term" value="F:oxidoreductase activity, acting on NAD(P)H"/>
    <property type="evidence" value="ECO:0007669"/>
    <property type="project" value="InterPro"/>
</dbReference>
<dbReference type="Gene3D" id="3.90.180.10">
    <property type="entry name" value="Medium-chain alcohol dehydrogenases, catalytic domain"/>
    <property type="match status" value="1"/>
</dbReference>
<dbReference type="SMART" id="SM00829">
    <property type="entry name" value="PKS_ER"/>
    <property type="match status" value="1"/>
</dbReference>
<dbReference type="Proteomes" id="UP001056384">
    <property type="component" value="Chromosome 11"/>
</dbReference>
<feature type="domain" description="Enoyl reductase (ER)" evidence="4">
    <location>
        <begin position="12"/>
        <end position="337"/>
    </location>
</feature>
<sequence>MSNQAVYLDAPGSALRLDAAFIPLSGHNDIVMHNHALAINPIDHTQASSSGFAIKSYPRVLGQDVAGIIHSIGSNVQGFAIGDRVIAHAWSMRTGENADAAFQLYARVPAANAAKLPQTITFSEGVVLPLALDTAAAGLYQTLRLPWPRLSASNGGEEEEEEREGGVLIVYGGSSSVGIAATQLATASGVRVVAIASEKNHGLAKEVGAEQVFDQKDADLVEKVVGAVGKDKLVGIFDAIAVDATYKHDLEILEKFGGGDLIITHPPPKDLPESVKATFILGLGEFSFPLWKDFIPQALESGQLKARPEPLVVGKGLESVQKALEVYAAGVSGKKVVVEL</sequence>
<keyword evidence="6" id="KW-1185">Reference proteome</keyword>
<dbReference type="PANTHER" id="PTHR45348">
    <property type="entry name" value="HYPOTHETICAL OXIDOREDUCTASE (EUROFUNG)"/>
    <property type="match status" value="1"/>
</dbReference>
<comment type="similarity">
    <text evidence="1">Belongs to the zinc-containing alcohol dehydrogenase family.</text>
</comment>
<dbReference type="InterPro" id="IPR011032">
    <property type="entry name" value="GroES-like_sf"/>
</dbReference>
<evidence type="ECO:0000313" key="6">
    <source>
        <dbReference type="Proteomes" id="UP001056384"/>
    </source>
</evidence>
<dbReference type="Pfam" id="PF00107">
    <property type="entry name" value="ADH_zinc_N"/>
    <property type="match status" value="1"/>
</dbReference>
<dbReference type="InterPro" id="IPR013154">
    <property type="entry name" value="ADH-like_N"/>
</dbReference>